<protein>
    <submittedName>
        <fullName evidence="2">Iron(III) transport system substrate-binding protein</fullName>
    </submittedName>
</protein>
<accession>A0A285JFB0</accession>
<dbReference type="PANTHER" id="PTHR30006">
    <property type="entry name" value="THIAMINE-BINDING PERIPLASMIC PROTEIN-RELATED"/>
    <property type="match status" value="1"/>
</dbReference>
<dbReference type="AlphaFoldDB" id="A0A285JFB0"/>
<keyword evidence="1" id="KW-0732">Signal</keyword>
<evidence type="ECO:0000256" key="1">
    <source>
        <dbReference type="ARBA" id="ARBA00022729"/>
    </source>
</evidence>
<dbReference type="EMBL" id="OBEA01000008">
    <property type="protein sequence ID" value="SNY58743.1"/>
    <property type="molecule type" value="Genomic_DNA"/>
</dbReference>
<proteinExistence type="predicted"/>
<dbReference type="RefSeq" id="WP_332835679.1">
    <property type="nucleotide sequence ID" value="NZ_OBEA01000008.1"/>
</dbReference>
<name>A0A285JFB0_9RHOB</name>
<gene>
    <name evidence="2" type="ORF">SAMN06297129_3602</name>
</gene>
<dbReference type="GO" id="GO:0030288">
    <property type="term" value="C:outer membrane-bounded periplasmic space"/>
    <property type="evidence" value="ECO:0007669"/>
    <property type="project" value="TreeGrafter"/>
</dbReference>
<dbReference type="Gene3D" id="3.40.190.10">
    <property type="entry name" value="Periplasmic binding protein-like II"/>
    <property type="match status" value="2"/>
</dbReference>
<organism evidence="2 3">
    <name type="scientific">Pseudooceanicola antarcticus</name>
    <dbReference type="NCBI Taxonomy" id="1247613"/>
    <lineage>
        <taxon>Bacteria</taxon>
        <taxon>Pseudomonadati</taxon>
        <taxon>Pseudomonadota</taxon>
        <taxon>Alphaproteobacteria</taxon>
        <taxon>Rhodobacterales</taxon>
        <taxon>Paracoccaceae</taxon>
        <taxon>Pseudooceanicola</taxon>
    </lineage>
</organism>
<evidence type="ECO:0000313" key="2">
    <source>
        <dbReference type="EMBL" id="SNY58743.1"/>
    </source>
</evidence>
<sequence>MRTLPKGGQRHRRGVPGRGVALLVGALLTGATVLFGLMPGAARAEPEAIREFGEGAQIVLRTTTDIGAMAPAVERFLATRPDLSVRYEQWGSNDLFALTAEECAAGTPGAHLVISSAVHHLVKLVNDRCAAPWVSGPAAALPDALVWRNEIWGITREPAVIVYNRALVPASEVPRSRFDLLDLLRPERTPYAGKVATYDIEASGLGFLFAFMDSQEASTFGALMEAFARTGAVATCCSAEIIRGVQEGRYLMAYNVLGSYAQTRAAEDPLLGIVAPSDYTLVLSRAAILPGPVADPRAGALLDFLLSAEGQLALARERLIGLDPDAEEEAGRQVPIGLGLPLLLAMDPAKVAQFTSRWRDAFGPGRP</sequence>
<reference evidence="2 3" key="1">
    <citation type="submission" date="2017-09" db="EMBL/GenBank/DDBJ databases">
        <authorList>
            <person name="Ehlers B."/>
            <person name="Leendertz F.H."/>
        </authorList>
    </citation>
    <scope>NUCLEOTIDE SEQUENCE [LARGE SCALE GENOMIC DNA]</scope>
    <source>
        <strain evidence="2 3">CGMCC 1.12662</strain>
    </source>
</reference>
<evidence type="ECO:0000313" key="3">
    <source>
        <dbReference type="Proteomes" id="UP000231655"/>
    </source>
</evidence>
<dbReference type="Pfam" id="PF13343">
    <property type="entry name" value="SBP_bac_6"/>
    <property type="match status" value="1"/>
</dbReference>
<dbReference type="Proteomes" id="UP000231655">
    <property type="component" value="Unassembled WGS sequence"/>
</dbReference>
<dbReference type="SUPFAM" id="SSF53850">
    <property type="entry name" value="Periplasmic binding protein-like II"/>
    <property type="match status" value="1"/>
</dbReference>
<dbReference type="PANTHER" id="PTHR30006:SF25">
    <property type="entry name" value="PHOSPHOGLYCERATE TRANSPORT REGULATORY PROTEIN PGTC"/>
    <property type="match status" value="1"/>
</dbReference>